<dbReference type="Proteomes" id="UP001501565">
    <property type="component" value="Unassembled WGS sequence"/>
</dbReference>
<dbReference type="InterPro" id="IPR050563">
    <property type="entry name" value="4-hydroxybenzoyl-CoA_TE"/>
</dbReference>
<dbReference type="InterPro" id="IPR029069">
    <property type="entry name" value="HotDog_dom_sf"/>
</dbReference>
<dbReference type="SUPFAM" id="SSF54637">
    <property type="entry name" value="Thioesterase/thiol ester dehydrase-isomerase"/>
    <property type="match status" value="1"/>
</dbReference>
<proteinExistence type="predicted"/>
<dbReference type="PANTHER" id="PTHR31793">
    <property type="entry name" value="4-HYDROXYBENZOYL-COA THIOESTERASE FAMILY MEMBER"/>
    <property type="match status" value="1"/>
</dbReference>
<evidence type="ECO:0008006" key="3">
    <source>
        <dbReference type="Google" id="ProtNLM"/>
    </source>
</evidence>
<accession>A0ABP7MJS6</accession>
<dbReference type="CDD" id="cd00586">
    <property type="entry name" value="4HBT"/>
    <property type="match status" value="1"/>
</dbReference>
<name>A0ABP7MJS6_9GAMM</name>
<gene>
    <name evidence="1" type="ORF">GCM10022277_18820</name>
</gene>
<sequence length="143" mass="16712">MKIFEMQFKPRWSDLDPNQHLRHTAYNDHATQVRFTFLDEHGFSQEQFRQLNIGPVIFREETTFRKEIGMSEGFTVDFEVISLSKTGKKWCFAHNFWLASGTLAATVKVEGSWINLDTRRFTSPPEELLSLFQKIQANNQASH</sequence>
<dbReference type="Pfam" id="PF13279">
    <property type="entry name" value="4HBT_2"/>
    <property type="match status" value="1"/>
</dbReference>
<comment type="caution">
    <text evidence="1">The sequence shown here is derived from an EMBL/GenBank/DDBJ whole genome shotgun (WGS) entry which is preliminary data.</text>
</comment>
<reference evidence="2" key="1">
    <citation type="journal article" date="2019" name="Int. J. Syst. Evol. Microbiol.">
        <title>The Global Catalogue of Microorganisms (GCM) 10K type strain sequencing project: providing services to taxonomists for standard genome sequencing and annotation.</title>
        <authorList>
            <consortium name="The Broad Institute Genomics Platform"/>
            <consortium name="The Broad Institute Genome Sequencing Center for Infectious Disease"/>
            <person name="Wu L."/>
            <person name="Ma J."/>
        </authorList>
    </citation>
    <scope>NUCLEOTIDE SEQUENCE [LARGE SCALE GENOMIC DNA]</scope>
    <source>
        <strain evidence="2">JCM 17551</strain>
    </source>
</reference>
<organism evidence="1 2">
    <name type="scientific">Litoribacillus peritrichatus</name>
    <dbReference type="NCBI Taxonomy" id="718191"/>
    <lineage>
        <taxon>Bacteria</taxon>
        <taxon>Pseudomonadati</taxon>
        <taxon>Pseudomonadota</taxon>
        <taxon>Gammaproteobacteria</taxon>
        <taxon>Oceanospirillales</taxon>
        <taxon>Oceanospirillaceae</taxon>
        <taxon>Litoribacillus</taxon>
    </lineage>
</organism>
<keyword evidence="2" id="KW-1185">Reference proteome</keyword>
<evidence type="ECO:0000313" key="1">
    <source>
        <dbReference type="EMBL" id="GAA3923152.1"/>
    </source>
</evidence>
<evidence type="ECO:0000313" key="2">
    <source>
        <dbReference type="Proteomes" id="UP001501565"/>
    </source>
</evidence>
<dbReference type="RefSeq" id="WP_344797896.1">
    <property type="nucleotide sequence ID" value="NZ_BAABBN010000006.1"/>
</dbReference>
<dbReference type="PANTHER" id="PTHR31793:SF24">
    <property type="entry name" value="LONG-CHAIN ACYL-COA THIOESTERASE FADM"/>
    <property type="match status" value="1"/>
</dbReference>
<protein>
    <recommendedName>
        <fullName evidence="3">Thioesterase</fullName>
    </recommendedName>
</protein>
<dbReference type="EMBL" id="BAABBN010000006">
    <property type="protein sequence ID" value="GAA3923152.1"/>
    <property type="molecule type" value="Genomic_DNA"/>
</dbReference>
<dbReference type="Gene3D" id="3.10.129.10">
    <property type="entry name" value="Hotdog Thioesterase"/>
    <property type="match status" value="1"/>
</dbReference>